<accession>A0A9P6Q8C9</accession>
<dbReference type="AlphaFoldDB" id="A0A9P6Q8C9"/>
<name>A0A9P6Q8C9_9FUNG</name>
<dbReference type="Proteomes" id="UP000807716">
    <property type="component" value="Unassembled WGS sequence"/>
</dbReference>
<protein>
    <recommendedName>
        <fullName evidence="4">C-type lectin domain-containing protein</fullName>
    </recommendedName>
</protein>
<sequence length="135" mass="14963">MHLFKSSLILCLVLLQTAIVAVQGAMRIYGSVDVSVGLMNTIQLTLFDNGVDQISKVNLVTFADTWSTTTSGLNGYKLKAWWSARDKLVHIEWSRPGFLDGLSCKANGDTECVGGGSRFDPKVCMGFYDFSCWYY</sequence>
<evidence type="ECO:0000256" key="1">
    <source>
        <dbReference type="SAM" id="SignalP"/>
    </source>
</evidence>
<proteinExistence type="predicted"/>
<feature type="signal peptide" evidence="1">
    <location>
        <begin position="1"/>
        <end position="24"/>
    </location>
</feature>
<gene>
    <name evidence="2" type="ORF">DFQ27_003334</name>
</gene>
<organism evidence="2 3">
    <name type="scientific">Actinomortierella ambigua</name>
    <dbReference type="NCBI Taxonomy" id="1343610"/>
    <lineage>
        <taxon>Eukaryota</taxon>
        <taxon>Fungi</taxon>
        <taxon>Fungi incertae sedis</taxon>
        <taxon>Mucoromycota</taxon>
        <taxon>Mortierellomycotina</taxon>
        <taxon>Mortierellomycetes</taxon>
        <taxon>Mortierellales</taxon>
        <taxon>Mortierellaceae</taxon>
        <taxon>Actinomortierella</taxon>
    </lineage>
</organism>
<dbReference type="OrthoDB" id="2407873at2759"/>
<feature type="chain" id="PRO_5040147682" description="C-type lectin domain-containing protein" evidence="1">
    <location>
        <begin position="25"/>
        <end position="135"/>
    </location>
</feature>
<comment type="caution">
    <text evidence="2">The sequence shown here is derived from an EMBL/GenBank/DDBJ whole genome shotgun (WGS) entry which is preliminary data.</text>
</comment>
<evidence type="ECO:0000313" key="2">
    <source>
        <dbReference type="EMBL" id="KAG0260763.1"/>
    </source>
</evidence>
<keyword evidence="1" id="KW-0732">Signal</keyword>
<reference evidence="2" key="1">
    <citation type="journal article" date="2020" name="Fungal Divers.">
        <title>Resolving the Mortierellaceae phylogeny through synthesis of multi-gene phylogenetics and phylogenomics.</title>
        <authorList>
            <person name="Vandepol N."/>
            <person name="Liber J."/>
            <person name="Desiro A."/>
            <person name="Na H."/>
            <person name="Kennedy M."/>
            <person name="Barry K."/>
            <person name="Grigoriev I.V."/>
            <person name="Miller A.N."/>
            <person name="O'Donnell K."/>
            <person name="Stajich J.E."/>
            <person name="Bonito G."/>
        </authorList>
    </citation>
    <scope>NUCLEOTIDE SEQUENCE</scope>
    <source>
        <strain evidence="2">BC1065</strain>
    </source>
</reference>
<keyword evidence="3" id="KW-1185">Reference proteome</keyword>
<evidence type="ECO:0008006" key="4">
    <source>
        <dbReference type="Google" id="ProtNLM"/>
    </source>
</evidence>
<dbReference type="EMBL" id="JAAAJB010000238">
    <property type="protein sequence ID" value="KAG0260763.1"/>
    <property type="molecule type" value="Genomic_DNA"/>
</dbReference>
<evidence type="ECO:0000313" key="3">
    <source>
        <dbReference type="Proteomes" id="UP000807716"/>
    </source>
</evidence>